<dbReference type="PhylomeDB" id="T1J8A2"/>
<reference evidence="2" key="2">
    <citation type="submission" date="2015-02" db="UniProtKB">
        <authorList>
            <consortium name="EnsemblMetazoa"/>
        </authorList>
    </citation>
    <scope>IDENTIFICATION</scope>
</reference>
<evidence type="ECO:0000256" key="1">
    <source>
        <dbReference type="SAM" id="SignalP"/>
    </source>
</evidence>
<protein>
    <submittedName>
        <fullName evidence="2">Uncharacterized protein</fullName>
    </submittedName>
</protein>
<dbReference type="Proteomes" id="UP000014500">
    <property type="component" value="Unassembled WGS sequence"/>
</dbReference>
<dbReference type="HOGENOM" id="CLU_1505334_0_0_1"/>
<evidence type="ECO:0000313" key="3">
    <source>
        <dbReference type="Proteomes" id="UP000014500"/>
    </source>
</evidence>
<feature type="chain" id="PRO_5004579365" evidence="1">
    <location>
        <begin position="25"/>
        <end position="179"/>
    </location>
</feature>
<feature type="signal peptide" evidence="1">
    <location>
        <begin position="1"/>
        <end position="24"/>
    </location>
</feature>
<organism evidence="2 3">
    <name type="scientific">Strigamia maritima</name>
    <name type="common">European centipede</name>
    <name type="synonym">Geophilus maritimus</name>
    <dbReference type="NCBI Taxonomy" id="126957"/>
    <lineage>
        <taxon>Eukaryota</taxon>
        <taxon>Metazoa</taxon>
        <taxon>Ecdysozoa</taxon>
        <taxon>Arthropoda</taxon>
        <taxon>Myriapoda</taxon>
        <taxon>Chilopoda</taxon>
        <taxon>Pleurostigmophora</taxon>
        <taxon>Geophilomorpha</taxon>
        <taxon>Linotaeniidae</taxon>
        <taxon>Strigamia</taxon>
    </lineage>
</organism>
<sequence length="179" mass="20230">MSTLTLNSYVILFLFLFKTTFITSSEETECVIVDKTARTLCKGLDNIFKQDTGKLSQHVCGCGTAIITADYSYCNNDEYEFPDVPTCKELVHAKSFEETISRPNQLQNYLTNVLFKQIFNVCEEKNEEIIIKSVESIYQEGTIANGLEVVMQSALPSDLANLIIPCYRDLRKLANLSKN</sequence>
<proteinExistence type="predicted"/>
<dbReference type="EnsemblMetazoa" id="SMAR009927-RA">
    <property type="protein sequence ID" value="SMAR009927-PA"/>
    <property type="gene ID" value="SMAR009927"/>
</dbReference>
<dbReference type="AlphaFoldDB" id="T1J8A2"/>
<evidence type="ECO:0000313" key="2">
    <source>
        <dbReference type="EnsemblMetazoa" id="SMAR009927-PA"/>
    </source>
</evidence>
<keyword evidence="1" id="KW-0732">Signal</keyword>
<name>T1J8A2_STRMM</name>
<reference evidence="3" key="1">
    <citation type="submission" date="2011-05" db="EMBL/GenBank/DDBJ databases">
        <authorList>
            <person name="Richards S.R."/>
            <person name="Qu J."/>
            <person name="Jiang H."/>
            <person name="Jhangiani S.N."/>
            <person name="Agravi P."/>
            <person name="Goodspeed R."/>
            <person name="Gross S."/>
            <person name="Mandapat C."/>
            <person name="Jackson L."/>
            <person name="Mathew T."/>
            <person name="Pu L."/>
            <person name="Thornton R."/>
            <person name="Saada N."/>
            <person name="Wilczek-Boney K.B."/>
            <person name="Lee S."/>
            <person name="Kovar C."/>
            <person name="Wu Y."/>
            <person name="Scherer S.E."/>
            <person name="Worley K.C."/>
            <person name="Muzny D.M."/>
            <person name="Gibbs R."/>
        </authorList>
    </citation>
    <scope>NUCLEOTIDE SEQUENCE</scope>
    <source>
        <strain evidence="3">Brora</strain>
    </source>
</reference>
<accession>T1J8A2</accession>
<dbReference type="EMBL" id="JH431951">
    <property type="status" value="NOT_ANNOTATED_CDS"/>
    <property type="molecule type" value="Genomic_DNA"/>
</dbReference>
<keyword evidence="3" id="KW-1185">Reference proteome</keyword>